<dbReference type="Gene3D" id="3.30.750.44">
    <property type="match status" value="1"/>
</dbReference>
<dbReference type="RefSeq" id="WP_284243061.1">
    <property type="nucleotide sequence ID" value="NZ_BSST01000001.1"/>
</dbReference>
<evidence type="ECO:0000313" key="3">
    <source>
        <dbReference type="Proteomes" id="UP001157186"/>
    </source>
</evidence>
<name>A0ABQ6GS15_9GAMM</name>
<gene>
    <name evidence="2" type="ORF">tinsulaeT_05550</name>
</gene>
<sequence>MKRHTNYKTWRNKISDSMSESALAEVIKELIDELGDAHAYVESDDDSFFAMNNIKWEQFKSRMIKEGFSQQTEFLSFHDFFQALNKKRNKIISSYLDKKHPPLKLNRSLLWASLPHEINYLSIDDMSEYTAEETIQADIKEVDRAIQYIMPMLTNAKGLVIDLRWNSGGYDIVSLRLLSYFIDKPLLVGSKSYRTENGFSKPESIIVHPATFDRYLGSIVVLTSGITMSAAESFLLGLAAREQVTIIGEPSNGGFSDSLPKQLPNGWSFTLSNERYFDSNGENYEYRGYPVEKNFEYLNASDLKGKKDSALIEAMKILK</sequence>
<dbReference type="InterPro" id="IPR029045">
    <property type="entry name" value="ClpP/crotonase-like_dom_sf"/>
</dbReference>
<comment type="caution">
    <text evidence="2">The sequence shown here is derived from an EMBL/GenBank/DDBJ whole genome shotgun (WGS) entry which is preliminary data.</text>
</comment>
<dbReference type="Proteomes" id="UP001157186">
    <property type="component" value="Unassembled WGS sequence"/>
</dbReference>
<dbReference type="InterPro" id="IPR005151">
    <property type="entry name" value="Tail-specific_protease"/>
</dbReference>
<dbReference type="PANTHER" id="PTHR11261:SF3">
    <property type="entry name" value="RETINOL-BINDING PROTEIN 3"/>
    <property type="match status" value="1"/>
</dbReference>
<protein>
    <recommendedName>
        <fullName evidence="1">Tail specific protease domain-containing protein</fullName>
    </recommendedName>
</protein>
<organism evidence="2 3">
    <name type="scientific">Thalassotalea insulae</name>
    <dbReference type="NCBI Taxonomy" id="2056778"/>
    <lineage>
        <taxon>Bacteria</taxon>
        <taxon>Pseudomonadati</taxon>
        <taxon>Pseudomonadota</taxon>
        <taxon>Gammaproteobacteria</taxon>
        <taxon>Alteromonadales</taxon>
        <taxon>Colwelliaceae</taxon>
        <taxon>Thalassotalea</taxon>
    </lineage>
</organism>
<dbReference type="PANTHER" id="PTHR11261">
    <property type="entry name" value="INTERPHOTORECEPTOR RETINOID-BINDING PROTEIN"/>
    <property type="match status" value="1"/>
</dbReference>
<reference evidence="2 3" key="1">
    <citation type="submission" date="2023-03" db="EMBL/GenBank/DDBJ databases">
        <title>Draft genome sequence of Thalassotalea insulae KCTC 62186T.</title>
        <authorList>
            <person name="Sawabe T."/>
        </authorList>
    </citation>
    <scope>NUCLEOTIDE SEQUENCE [LARGE SCALE GENOMIC DNA]</scope>
    <source>
        <strain evidence="2 3">KCTC 62186</strain>
    </source>
</reference>
<dbReference type="EMBL" id="BSST01000001">
    <property type="protein sequence ID" value="GLX77215.1"/>
    <property type="molecule type" value="Genomic_DNA"/>
</dbReference>
<dbReference type="SMART" id="SM00245">
    <property type="entry name" value="TSPc"/>
    <property type="match status" value="1"/>
</dbReference>
<evidence type="ECO:0000259" key="1">
    <source>
        <dbReference type="SMART" id="SM00245"/>
    </source>
</evidence>
<evidence type="ECO:0000313" key="2">
    <source>
        <dbReference type="EMBL" id="GLX77215.1"/>
    </source>
</evidence>
<accession>A0ABQ6GS15</accession>
<dbReference type="Pfam" id="PF03572">
    <property type="entry name" value="Peptidase_S41"/>
    <property type="match status" value="1"/>
</dbReference>
<dbReference type="CDD" id="cd07563">
    <property type="entry name" value="Peptidase_S41_IRBP"/>
    <property type="match status" value="1"/>
</dbReference>
<dbReference type="Gene3D" id="3.90.226.10">
    <property type="entry name" value="2-enoyl-CoA Hydratase, Chain A, domain 1"/>
    <property type="match status" value="1"/>
</dbReference>
<dbReference type="SUPFAM" id="SSF52096">
    <property type="entry name" value="ClpP/crotonase"/>
    <property type="match status" value="1"/>
</dbReference>
<keyword evidence="3" id="KW-1185">Reference proteome</keyword>
<proteinExistence type="predicted"/>
<feature type="domain" description="Tail specific protease" evidence="1">
    <location>
        <begin position="102"/>
        <end position="292"/>
    </location>
</feature>